<dbReference type="Proteomes" id="UP001500751">
    <property type="component" value="Unassembled WGS sequence"/>
</dbReference>
<organism evidence="3 4">
    <name type="scientific">Catenulispora yoronensis</name>
    <dbReference type="NCBI Taxonomy" id="450799"/>
    <lineage>
        <taxon>Bacteria</taxon>
        <taxon>Bacillati</taxon>
        <taxon>Actinomycetota</taxon>
        <taxon>Actinomycetes</taxon>
        <taxon>Catenulisporales</taxon>
        <taxon>Catenulisporaceae</taxon>
        <taxon>Catenulispora</taxon>
    </lineage>
</organism>
<comment type="caution">
    <text evidence="3">The sequence shown here is derived from an EMBL/GenBank/DDBJ whole genome shotgun (WGS) entry which is preliminary data.</text>
</comment>
<sequence length="427" mass="45133">MSSQDFEGFQDLEDEVAAYAAEVRAQLVDLPPADSAELLEDLEDHLREVAAEDVGALRERLGAPATYARELRQAAGLPGPGEARAAAASAPGGWRVLTRAVRHGLADRGRRVERRVRSTEAGRQVLDFLPSLTPAWWVFRAWVLVRVLEVLTGNVNLWQDFAVIPRVGESRLVGLVALLLAIPASVYVGRYGLGDGWRRRLLIAGETVLGIFAFTILVSGAVSANDHSGSQPYANYAYSPQGYYSSADLNENGGPITNLFVYDKDGKLLDGVYIYNQDGQPVNVARPGETFGGNIDGGAWVDGSGQLVTNRYPKQLMSAQWSATDNTAHYVTIPPPNVAPPKGVHLSGQPTPQDSATPSGGTSPTTPGASPTSSASPTTAQSTQSPQSTHSAQSTQTPAPSTPATPATSTPTSATPAQSSPPPSTLR</sequence>
<feature type="transmembrane region" description="Helical" evidence="2">
    <location>
        <begin position="172"/>
        <end position="189"/>
    </location>
</feature>
<proteinExistence type="predicted"/>
<feature type="compositionally biased region" description="Low complexity" evidence="1">
    <location>
        <begin position="355"/>
        <end position="418"/>
    </location>
</feature>
<keyword evidence="4" id="KW-1185">Reference proteome</keyword>
<dbReference type="RefSeq" id="WP_344672249.1">
    <property type="nucleotide sequence ID" value="NZ_BAAAQN010000118.1"/>
</dbReference>
<accession>A0ABN2VN91</accession>
<evidence type="ECO:0000256" key="2">
    <source>
        <dbReference type="SAM" id="Phobius"/>
    </source>
</evidence>
<gene>
    <name evidence="3" type="ORF">GCM10009839_93630</name>
</gene>
<dbReference type="Pfam" id="PF22564">
    <property type="entry name" value="HAAS"/>
    <property type="match status" value="1"/>
</dbReference>
<dbReference type="EMBL" id="BAAAQN010000118">
    <property type="protein sequence ID" value="GAA2067067.1"/>
    <property type="molecule type" value="Genomic_DNA"/>
</dbReference>
<keyword evidence="2" id="KW-0812">Transmembrane</keyword>
<name>A0ABN2VN91_9ACTN</name>
<feature type="transmembrane region" description="Helical" evidence="2">
    <location>
        <begin position="201"/>
        <end position="222"/>
    </location>
</feature>
<evidence type="ECO:0000313" key="3">
    <source>
        <dbReference type="EMBL" id="GAA2067067.1"/>
    </source>
</evidence>
<keyword evidence="2" id="KW-0472">Membrane</keyword>
<protein>
    <submittedName>
        <fullName evidence="3">Uncharacterized protein</fullName>
    </submittedName>
</protein>
<keyword evidence="2" id="KW-1133">Transmembrane helix</keyword>
<reference evidence="3 4" key="1">
    <citation type="journal article" date="2019" name="Int. J. Syst. Evol. Microbiol.">
        <title>The Global Catalogue of Microorganisms (GCM) 10K type strain sequencing project: providing services to taxonomists for standard genome sequencing and annotation.</title>
        <authorList>
            <consortium name="The Broad Institute Genomics Platform"/>
            <consortium name="The Broad Institute Genome Sequencing Center for Infectious Disease"/>
            <person name="Wu L."/>
            <person name="Ma J."/>
        </authorList>
    </citation>
    <scope>NUCLEOTIDE SEQUENCE [LARGE SCALE GENOMIC DNA]</scope>
    <source>
        <strain evidence="3 4">JCM 16014</strain>
    </source>
</reference>
<evidence type="ECO:0000256" key="1">
    <source>
        <dbReference type="SAM" id="MobiDB-lite"/>
    </source>
</evidence>
<evidence type="ECO:0000313" key="4">
    <source>
        <dbReference type="Proteomes" id="UP001500751"/>
    </source>
</evidence>
<feature type="region of interest" description="Disordered" evidence="1">
    <location>
        <begin position="332"/>
        <end position="427"/>
    </location>
</feature>